<protein>
    <recommendedName>
        <fullName evidence="1">DUF1722 domain-containing protein</fullName>
    </recommendedName>
</protein>
<dbReference type="EMBL" id="CP015579">
    <property type="protein sequence ID" value="ARU93404.1"/>
    <property type="molecule type" value="Genomic_DNA"/>
</dbReference>
<evidence type="ECO:0000313" key="5">
    <source>
        <dbReference type="Proteomes" id="UP000195814"/>
    </source>
</evidence>
<evidence type="ECO:0000259" key="1">
    <source>
        <dbReference type="Pfam" id="PF08349"/>
    </source>
</evidence>
<dbReference type="OrthoDB" id="495783at2"/>
<dbReference type="Proteomes" id="UP000195814">
    <property type="component" value="Chromosome"/>
</dbReference>
<dbReference type="PANTHER" id="PTHR30087:SF0">
    <property type="entry name" value="INNER MEMBRANE PROTEIN"/>
    <property type="match status" value="1"/>
</dbReference>
<dbReference type="RefSeq" id="WP_087487772.1">
    <property type="nucleotide sequence ID" value="NZ_CP015579.1"/>
</dbReference>
<dbReference type="KEGG" id="tci:A7K98_06160"/>
<dbReference type="InterPro" id="IPR013560">
    <property type="entry name" value="DUF1722"/>
</dbReference>
<proteinExistence type="predicted"/>
<evidence type="ECO:0000313" key="2">
    <source>
        <dbReference type="EMBL" id="ARU93404.1"/>
    </source>
</evidence>
<sequence length="262" mass="29419">MSEPLIIGVLSDEQSQRIVAGSQPLLPAGISLQPVACHKQRPENNAETVLADDGTIVGFPGEEEFRVNGMLVEQSLPSGFPDDIPFCTVDALVDSDLRHSFIAAVCARAEFDAMCAQPLTAHKLIQFHSHYKMLLLAHSQPLYRELGPLVAGVAASSSLNEFARQYRRKLMQILMLPANRRDNTNALMHMQGYFRPFITGQRRQHLTETIDQYRRGLQPLTAAIDELRHLQAEYPHPWLASQRFLFPWLPDAQAGKTQQEIP</sequence>
<keyword evidence="4" id="KW-1185">Reference proteome</keyword>
<accession>A0A1Y0L5S9</accession>
<organism evidence="2 5">
    <name type="scientific">Tatumella citrea</name>
    <name type="common">Pantoea citrea</name>
    <dbReference type="NCBI Taxonomy" id="53336"/>
    <lineage>
        <taxon>Bacteria</taxon>
        <taxon>Pseudomonadati</taxon>
        <taxon>Pseudomonadota</taxon>
        <taxon>Gammaproteobacteria</taxon>
        <taxon>Enterobacterales</taxon>
        <taxon>Erwiniaceae</taxon>
        <taxon>Tatumella</taxon>
    </lineage>
</organism>
<dbReference type="AlphaFoldDB" id="A0A1Y0L5S9"/>
<reference evidence="4 5" key="1">
    <citation type="submission" date="2016-05" db="EMBL/GenBank/DDBJ databases">
        <title>Complete genome sequence of two 2,5-diketo-D-glunonic acid producing strain Tatumella citrea.</title>
        <authorList>
            <person name="Duan C."/>
            <person name="Yang J."/>
            <person name="Yang S."/>
        </authorList>
    </citation>
    <scope>NUCLEOTIDE SEQUENCE [LARGE SCALE GENOMIC DNA]</scope>
    <source>
        <strain evidence="3 4">ATCC 39140</strain>
        <strain evidence="2 5">DSM 13699</strain>
    </source>
</reference>
<feature type="domain" description="DUF1722" evidence="1">
    <location>
        <begin position="132"/>
        <end position="248"/>
    </location>
</feature>
<dbReference type="Pfam" id="PF08349">
    <property type="entry name" value="DUF1722"/>
    <property type="match status" value="1"/>
</dbReference>
<name>A0A1Y0L5S9_TATCI</name>
<evidence type="ECO:0000313" key="3">
    <source>
        <dbReference type="EMBL" id="ARU97442.1"/>
    </source>
</evidence>
<evidence type="ECO:0000313" key="4">
    <source>
        <dbReference type="Proteomes" id="UP000195729"/>
    </source>
</evidence>
<dbReference type="PANTHER" id="PTHR30087">
    <property type="entry name" value="INNER MEMBRANE PROTEIN"/>
    <property type="match status" value="1"/>
</dbReference>
<dbReference type="Proteomes" id="UP000195729">
    <property type="component" value="Chromosome"/>
</dbReference>
<gene>
    <name evidence="2" type="ORF">A7K98_06160</name>
    <name evidence="3" type="ORF">A7K99_06160</name>
</gene>
<dbReference type="EMBL" id="CP015581">
    <property type="protein sequence ID" value="ARU97442.1"/>
    <property type="molecule type" value="Genomic_DNA"/>
</dbReference>